<accession>A0A6J7BLS2</accession>
<protein>
    <submittedName>
        <fullName evidence="2">Unannotated protein</fullName>
    </submittedName>
</protein>
<reference evidence="2" key="1">
    <citation type="submission" date="2020-05" db="EMBL/GenBank/DDBJ databases">
        <authorList>
            <person name="Chiriac C."/>
            <person name="Salcher M."/>
            <person name="Ghai R."/>
            <person name="Kavagutti S V."/>
        </authorList>
    </citation>
    <scope>NUCLEOTIDE SEQUENCE</scope>
</reference>
<sequence>MRGLVVAAAGLGGAVAGHVAGDGSSALSPAFWAVAAILLIAFVVLSSRTWAFTHLVLALGGTQVAVHLTLWLTSSTHGTDPRLASIAGEAPSHVHVGGLGLSPLMVAGHMLAVLAVAGLLAGIDSVVGLLWHLACTLLGNYPWGRTLVVARERPLPVVLVSMPRRRASALDISPRRGPPGTLALV</sequence>
<organism evidence="2">
    <name type="scientific">freshwater metagenome</name>
    <dbReference type="NCBI Taxonomy" id="449393"/>
    <lineage>
        <taxon>unclassified sequences</taxon>
        <taxon>metagenomes</taxon>
        <taxon>ecological metagenomes</taxon>
    </lineage>
</organism>
<evidence type="ECO:0000256" key="1">
    <source>
        <dbReference type="SAM" id="Phobius"/>
    </source>
</evidence>
<gene>
    <name evidence="2" type="ORF">UFOPK3268_00030</name>
</gene>
<name>A0A6J7BLS2_9ZZZZ</name>
<proteinExistence type="predicted"/>
<evidence type="ECO:0000313" key="2">
    <source>
        <dbReference type="EMBL" id="CAB4845911.1"/>
    </source>
</evidence>
<feature type="transmembrane region" description="Helical" evidence="1">
    <location>
        <begin position="52"/>
        <end position="72"/>
    </location>
</feature>
<keyword evidence="1" id="KW-0812">Transmembrane</keyword>
<keyword evidence="1" id="KW-1133">Transmembrane helix</keyword>
<keyword evidence="1" id="KW-0472">Membrane</keyword>
<dbReference type="EMBL" id="CAFBIZ010000002">
    <property type="protein sequence ID" value="CAB4845911.1"/>
    <property type="molecule type" value="Genomic_DNA"/>
</dbReference>
<dbReference type="AlphaFoldDB" id="A0A6J7BLS2"/>
<feature type="transmembrane region" description="Helical" evidence="1">
    <location>
        <begin position="110"/>
        <end position="131"/>
    </location>
</feature>
<feature type="transmembrane region" description="Helical" evidence="1">
    <location>
        <begin position="26"/>
        <end position="45"/>
    </location>
</feature>